<evidence type="ECO:0000256" key="1">
    <source>
        <dbReference type="SAM" id="MobiDB-lite"/>
    </source>
</evidence>
<name>A0AAP0C494_9ASPA</name>
<feature type="compositionally biased region" description="Basic and acidic residues" evidence="1">
    <location>
        <begin position="107"/>
        <end position="119"/>
    </location>
</feature>
<feature type="region of interest" description="Disordered" evidence="1">
    <location>
        <begin position="107"/>
        <end position="161"/>
    </location>
</feature>
<sequence>MKQQDFRVGNDDWFSGEAFSERTKRSVHAKFFSRPKPQTKREKNLEPIYGVPSRAIILSGRLRVRVFCPSPDSELMDFLAEPEEKLRGSEELGWKSGRREVEIKEVVGSRRGSKKEVKEGMCLSRSGGSNSVASSSSTFVQDSELSGTGRRPAGDSLVGYSNSKNITKFDAAIVAEEEVREVYKYVDDSW</sequence>
<feature type="compositionally biased region" description="Low complexity" evidence="1">
    <location>
        <begin position="124"/>
        <end position="137"/>
    </location>
</feature>
<gene>
    <name evidence="2" type="ORF">KSP39_PZI000987</name>
</gene>
<dbReference type="Proteomes" id="UP001418222">
    <property type="component" value="Unassembled WGS sequence"/>
</dbReference>
<proteinExistence type="predicted"/>
<protein>
    <submittedName>
        <fullName evidence="2">Uncharacterized protein</fullName>
    </submittedName>
</protein>
<evidence type="ECO:0000313" key="3">
    <source>
        <dbReference type="Proteomes" id="UP001418222"/>
    </source>
</evidence>
<dbReference type="AlphaFoldDB" id="A0AAP0C494"/>
<dbReference type="EMBL" id="JBBWWQ010000001">
    <property type="protein sequence ID" value="KAK8957559.1"/>
    <property type="molecule type" value="Genomic_DNA"/>
</dbReference>
<organism evidence="2 3">
    <name type="scientific">Platanthera zijinensis</name>
    <dbReference type="NCBI Taxonomy" id="2320716"/>
    <lineage>
        <taxon>Eukaryota</taxon>
        <taxon>Viridiplantae</taxon>
        <taxon>Streptophyta</taxon>
        <taxon>Embryophyta</taxon>
        <taxon>Tracheophyta</taxon>
        <taxon>Spermatophyta</taxon>
        <taxon>Magnoliopsida</taxon>
        <taxon>Liliopsida</taxon>
        <taxon>Asparagales</taxon>
        <taxon>Orchidaceae</taxon>
        <taxon>Orchidoideae</taxon>
        <taxon>Orchideae</taxon>
        <taxon>Orchidinae</taxon>
        <taxon>Platanthera</taxon>
    </lineage>
</organism>
<keyword evidence="3" id="KW-1185">Reference proteome</keyword>
<evidence type="ECO:0000313" key="2">
    <source>
        <dbReference type="EMBL" id="KAK8957559.1"/>
    </source>
</evidence>
<comment type="caution">
    <text evidence="2">The sequence shown here is derived from an EMBL/GenBank/DDBJ whole genome shotgun (WGS) entry which is preliminary data.</text>
</comment>
<accession>A0AAP0C494</accession>
<reference evidence="2 3" key="1">
    <citation type="journal article" date="2022" name="Nat. Plants">
        <title>Genomes of leafy and leafless Platanthera orchids illuminate the evolution of mycoheterotrophy.</title>
        <authorList>
            <person name="Li M.H."/>
            <person name="Liu K.W."/>
            <person name="Li Z."/>
            <person name="Lu H.C."/>
            <person name="Ye Q.L."/>
            <person name="Zhang D."/>
            <person name="Wang J.Y."/>
            <person name="Li Y.F."/>
            <person name="Zhong Z.M."/>
            <person name="Liu X."/>
            <person name="Yu X."/>
            <person name="Liu D.K."/>
            <person name="Tu X.D."/>
            <person name="Liu B."/>
            <person name="Hao Y."/>
            <person name="Liao X.Y."/>
            <person name="Jiang Y.T."/>
            <person name="Sun W.H."/>
            <person name="Chen J."/>
            <person name="Chen Y.Q."/>
            <person name="Ai Y."/>
            <person name="Zhai J.W."/>
            <person name="Wu S.S."/>
            <person name="Zhou Z."/>
            <person name="Hsiao Y.Y."/>
            <person name="Wu W.L."/>
            <person name="Chen Y.Y."/>
            <person name="Lin Y.F."/>
            <person name="Hsu J.L."/>
            <person name="Li C.Y."/>
            <person name="Wang Z.W."/>
            <person name="Zhao X."/>
            <person name="Zhong W.Y."/>
            <person name="Ma X.K."/>
            <person name="Ma L."/>
            <person name="Huang J."/>
            <person name="Chen G.Z."/>
            <person name="Huang M.Z."/>
            <person name="Huang L."/>
            <person name="Peng D.H."/>
            <person name="Luo Y.B."/>
            <person name="Zou S.Q."/>
            <person name="Chen S.P."/>
            <person name="Lan S."/>
            <person name="Tsai W.C."/>
            <person name="Van de Peer Y."/>
            <person name="Liu Z.J."/>
        </authorList>
    </citation>
    <scope>NUCLEOTIDE SEQUENCE [LARGE SCALE GENOMIC DNA]</scope>
    <source>
        <strain evidence="2">Lor287</strain>
    </source>
</reference>